<comment type="caution">
    <text evidence="7">The sequence shown here is derived from an EMBL/GenBank/DDBJ whole genome shotgun (WGS) entry which is preliminary data.</text>
</comment>
<reference evidence="7" key="1">
    <citation type="submission" date="2021-09" db="EMBL/GenBank/DDBJ databases">
        <title>Genomic analysis of Ralstonia spp.</title>
        <authorList>
            <person name="Aburjaile F."/>
            <person name="Ariute J.C."/>
            <person name="Pais A.K.L."/>
            <person name="Albuquerque G.M.R."/>
            <person name="Silva A.M.F."/>
            <person name="Brenig B."/>
            <person name="Azevedo V."/>
            <person name="Matiuzzi M."/>
            <person name="Ramos R."/>
            <person name="Goes-Neto A."/>
            <person name="Soares S."/>
            <person name="Iseppon A.M.B."/>
            <person name="Souza E."/>
            <person name="Gama M."/>
        </authorList>
    </citation>
    <scope>NUCLEOTIDE SEQUENCE</scope>
    <source>
        <strain evidence="7">B4</strain>
    </source>
</reference>
<dbReference type="RefSeq" id="WP_184849861.1">
    <property type="nucleotide sequence ID" value="NZ_JABZEH010000001.1"/>
</dbReference>
<evidence type="ECO:0000256" key="2">
    <source>
        <dbReference type="ARBA" id="ARBA00022475"/>
    </source>
</evidence>
<name>A0A7X0Q3H9_RALSL</name>
<dbReference type="Pfam" id="PF02470">
    <property type="entry name" value="MlaD"/>
    <property type="match status" value="3"/>
</dbReference>
<evidence type="ECO:0000256" key="6">
    <source>
        <dbReference type="ARBA" id="ARBA00023136"/>
    </source>
</evidence>
<dbReference type="AlphaFoldDB" id="A0A7X0Q3H9"/>
<sequence>MTKAGAAYLWLVPVLVALIGMARLLWFAYEGGPEITISFLDAEGLESGRTPVRFKDVEVGTVTAVHPSHDHKRVLASVRLTKAAANVAVKDTRFWIMRPRVETRGVSGIGALRSGTYVGVDSGLSREAASAFTGLENPPAVPQAQQGARYRLHARLLGSIEVGSPVYYGHLDVGQVTATDLAPDGKGVSIEVFVEAPYHHYVSAQTRWWNAGGGSSSRDAQGFPSSMQSLTAMLLGGLAFQSPPGPSRNQAAPAGTAFELAEDGPAVPEPPAGAPAVVVMRFAQSLRGLSVGAVVDFRGSAFGEVTKIGIEHAVGKREPAMLVTMNLYPDRLGQPFRDSAEHADAAAGKALLRKLVADGLRGQLRTGNLLTNQLYVALDLFPNTPPVRLDLNRSPVELPTVPNTLDDLQAVIGEIMRTLDRAPMGPVGTELSRSFVQARRLFKLLDTQLAPRARETLATAKQGFDEAEAALNPSPSLQTDLQPTQERLARAQQALETLSKAIEQRPETIVWGKTPVS</sequence>
<keyword evidence="2" id="KW-1003">Cell membrane</keyword>
<keyword evidence="5" id="KW-1133">Transmembrane helix</keyword>
<evidence type="ECO:0000256" key="3">
    <source>
        <dbReference type="ARBA" id="ARBA00022519"/>
    </source>
</evidence>
<evidence type="ECO:0000256" key="1">
    <source>
        <dbReference type="ARBA" id="ARBA00004533"/>
    </source>
</evidence>
<protein>
    <submittedName>
        <fullName evidence="7">MlaD family protein</fullName>
    </submittedName>
</protein>
<evidence type="ECO:0000313" key="8">
    <source>
        <dbReference type="Proteomes" id="UP001143674"/>
    </source>
</evidence>
<comment type="subcellular location">
    <subcellularLocation>
        <location evidence="1">Cell inner membrane</location>
    </subcellularLocation>
</comment>
<keyword evidence="3" id="KW-0997">Cell inner membrane</keyword>
<evidence type="ECO:0000256" key="4">
    <source>
        <dbReference type="ARBA" id="ARBA00022692"/>
    </source>
</evidence>
<dbReference type="InterPro" id="IPR051800">
    <property type="entry name" value="PqiA-PqiB_transport"/>
</dbReference>
<dbReference type="GO" id="GO:0005886">
    <property type="term" value="C:plasma membrane"/>
    <property type="evidence" value="ECO:0007669"/>
    <property type="project" value="UniProtKB-SubCell"/>
</dbReference>
<dbReference type="Proteomes" id="UP001143674">
    <property type="component" value="Unassembled WGS sequence"/>
</dbReference>
<keyword evidence="6" id="KW-0472">Membrane</keyword>
<dbReference type="PANTHER" id="PTHR30462">
    <property type="entry name" value="INTERMEMBRANE TRANSPORT PROTEIN PQIB-RELATED"/>
    <property type="match status" value="1"/>
</dbReference>
<proteinExistence type="predicted"/>
<accession>A0A7X0Q3H9</accession>
<dbReference type="PANTHER" id="PTHR30462:SF0">
    <property type="entry name" value="INTERMEMBRANE TRANSPORT PROTEIN YEBT"/>
    <property type="match status" value="1"/>
</dbReference>
<dbReference type="InterPro" id="IPR003399">
    <property type="entry name" value="Mce/MlaD"/>
</dbReference>
<gene>
    <name evidence="7" type="ORF">LBW55_23595</name>
</gene>
<dbReference type="EMBL" id="JAIVEX010000015">
    <property type="protein sequence ID" value="MDB0524599.1"/>
    <property type="molecule type" value="Genomic_DNA"/>
</dbReference>
<evidence type="ECO:0000256" key="5">
    <source>
        <dbReference type="ARBA" id="ARBA00022989"/>
    </source>
</evidence>
<evidence type="ECO:0000313" key="7">
    <source>
        <dbReference type="EMBL" id="MDB0524599.1"/>
    </source>
</evidence>
<organism evidence="7 8">
    <name type="scientific">Ralstonia solanacearum</name>
    <name type="common">Pseudomonas solanacearum</name>
    <dbReference type="NCBI Taxonomy" id="305"/>
    <lineage>
        <taxon>Bacteria</taxon>
        <taxon>Pseudomonadati</taxon>
        <taxon>Pseudomonadota</taxon>
        <taxon>Betaproteobacteria</taxon>
        <taxon>Burkholderiales</taxon>
        <taxon>Burkholderiaceae</taxon>
        <taxon>Ralstonia</taxon>
        <taxon>Ralstonia solanacearum species complex</taxon>
    </lineage>
</organism>
<keyword evidence="4" id="KW-0812">Transmembrane</keyword>